<name>A0A0D8ZZ41_9CYAN</name>
<dbReference type="Gene3D" id="3.30.530.20">
    <property type="match status" value="1"/>
</dbReference>
<evidence type="ECO:0000313" key="2">
    <source>
        <dbReference type="EMBL" id="KJH73694.1"/>
    </source>
</evidence>
<gene>
    <name evidence="2" type="ORF">UH38_02415</name>
</gene>
<evidence type="ECO:0000313" key="3">
    <source>
        <dbReference type="Proteomes" id="UP000032452"/>
    </source>
</evidence>
<protein>
    <submittedName>
        <fullName evidence="2">Cyclase</fullName>
    </submittedName>
</protein>
<dbReference type="PATRIC" id="fig|1618023.3.peg.1744"/>
<feature type="domain" description="Coenzyme Q-binding protein COQ10 START" evidence="1">
    <location>
        <begin position="41"/>
        <end position="164"/>
    </location>
</feature>
<dbReference type="Pfam" id="PF03364">
    <property type="entry name" value="Polyketide_cyc"/>
    <property type="match status" value="1"/>
</dbReference>
<dbReference type="InterPro" id="IPR005031">
    <property type="entry name" value="COQ10_START"/>
</dbReference>
<proteinExistence type="predicted"/>
<dbReference type="EMBL" id="JYON01000001">
    <property type="protein sequence ID" value="KJH73694.1"/>
    <property type="molecule type" value="Genomic_DNA"/>
</dbReference>
<comment type="caution">
    <text evidence="2">The sequence shown here is derived from an EMBL/GenBank/DDBJ whole genome shotgun (WGS) entry which is preliminary data.</text>
</comment>
<dbReference type="PANTHER" id="PTHR34060:SF2">
    <property type="entry name" value="OS03G0837900 PROTEIN"/>
    <property type="match status" value="1"/>
</dbReference>
<keyword evidence="3" id="KW-1185">Reference proteome</keyword>
<dbReference type="InterPro" id="IPR023393">
    <property type="entry name" value="START-like_dom_sf"/>
</dbReference>
<reference evidence="2 3" key="1">
    <citation type="submission" date="2015-02" db="EMBL/GenBank/DDBJ databases">
        <title>Draft genome of a novel marine cyanobacterium (Chroococcales) isolated from South Atlantic Ocean.</title>
        <authorList>
            <person name="Rigonato J."/>
            <person name="Alvarenga D.O."/>
            <person name="Branco L.H."/>
            <person name="Varani A.M."/>
            <person name="Brandini F.P."/>
            <person name="Fiore M.F."/>
        </authorList>
    </citation>
    <scope>NUCLEOTIDE SEQUENCE [LARGE SCALE GENOMIC DNA]</scope>
    <source>
        <strain evidence="2 3">CENA595</strain>
    </source>
</reference>
<sequence length="171" mass="19667">MGNEWNDRNTTALMHGEILVETRSHSAWGGAVSATMYLPMQRSHVWQQVTDYPRWVQYFPDVTISEVLHRGEVKRLYQAAKKAFIFFTAQVEVYLNVIEVVQQQIQFRLERGTFTDFTADLHLQDCQSGTLLTYAVQATPNIPIPSIFIQQAMNLELPANMRKMRQVICGS</sequence>
<organism evidence="2 3">
    <name type="scientific">Aliterella atlantica CENA595</name>
    <dbReference type="NCBI Taxonomy" id="1618023"/>
    <lineage>
        <taxon>Bacteria</taxon>
        <taxon>Bacillati</taxon>
        <taxon>Cyanobacteriota</taxon>
        <taxon>Cyanophyceae</taxon>
        <taxon>Chroococcidiopsidales</taxon>
        <taxon>Aliterellaceae</taxon>
        <taxon>Aliterella</taxon>
    </lineage>
</organism>
<dbReference type="Proteomes" id="UP000032452">
    <property type="component" value="Unassembled WGS sequence"/>
</dbReference>
<dbReference type="STRING" id="1618023.UH38_02415"/>
<dbReference type="PANTHER" id="PTHR34060">
    <property type="entry name" value="POLYKETIDE CYCLASE / DEHYDRASE AND LIPID TRANSPORT PROTEIN"/>
    <property type="match status" value="1"/>
</dbReference>
<dbReference type="SUPFAM" id="SSF55961">
    <property type="entry name" value="Bet v1-like"/>
    <property type="match status" value="1"/>
</dbReference>
<evidence type="ECO:0000259" key="1">
    <source>
        <dbReference type="Pfam" id="PF03364"/>
    </source>
</evidence>
<dbReference type="AlphaFoldDB" id="A0A0D8ZZ41"/>
<accession>A0A0D8ZZ41</accession>